<comment type="caution">
    <text evidence="2">The sequence shown here is derived from an EMBL/GenBank/DDBJ whole genome shotgun (WGS) entry which is preliminary data.</text>
</comment>
<reference evidence="2 3" key="1">
    <citation type="submission" date="2009-02" db="EMBL/GenBank/DDBJ databases">
        <authorList>
            <person name="Fulton L."/>
            <person name="Clifton S."/>
            <person name="Fulton B."/>
            <person name="Xu J."/>
            <person name="Minx P."/>
            <person name="Pepin K.H."/>
            <person name="Johnson M."/>
            <person name="Bhonagiri V."/>
            <person name="Nash W.E."/>
            <person name="Mardis E.R."/>
            <person name="Wilson R.K."/>
        </authorList>
    </citation>
    <scope>NUCLEOTIDE SEQUENCE [LARGE SCALE GENOMIC DNA]</scope>
    <source>
        <strain evidence="2 3">DSM 16841</strain>
    </source>
</reference>
<dbReference type="Proteomes" id="UP000003561">
    <property type="component" value="Unassembled WGS sequence"/>
</dbReference>
<evidence type="ECO:0008006" key="4">
    <source>
        <dbReference type="Google" id="ProtNLM"/>
    </source>
</evidence>
<evidence type="ECO:0000313" key="3">
    <source>
        <dbReference type="Proteomes" id="UP000003561"/>
    </source>
</evidence>
<keyword evidence="1" id="KW-1133">Transmembrane helix</keyword>
<name>C0FRR8_9FIRM</name>
<reference evidence="2 3" key="2">
    <citation type="submission" date="2009-03" db="EMBL/GenBank/DDBJ databases">
        <title>Draft genome sequence of Roseburia inulinivorans (DSM 16841).</title>
        <authorList>
            <person name="Sudarsanam P."/>
            <person name="Ley R."/>
            <person name="Guruge J."/>
            <person name="Turnbaugh P.J."/>
            <person name="Mahowald M."/>
            <person name="Liep D."/>
            <person name="Gordon J."/>
        </authorList>
    </citation>
    <scope>NUCLEOTIDE SEQUENCE [LARGE SCALE GENOMIC DNA]</scope>
    <source>
        <strain evidence="2 3">DSM 16841</strain>
    </source>
</reference>
<organism evidence="2 3">
    <name type="scientific">Roseburia inulinivorans DSM 16841</name>
    <dbReference type="NCBI Taxonomy" id="622312"/>
    <lineage>
        <taxon>Bacteria</taxon>
        <taxon>Bacillati</taxon>
        <taxon>Bacillota</taxon>
        <taxon>Clostridia</taxon>
        <taxon>Lachnospirales</taxon>
        <taxon>Lachnospiraceae</taxon>
        <taxon>Roseburia</taxon>
    </lineage>
</organism>
<dbReference type="AlphaFoldDB" id="C0FRR8"/>
<protein>
    <recommendedName>
        <fullName evidence="4">DUF3789 domain-containing protein</fullName>
    </recommendedName>
</protein>
<sequence>MERKDQVMLRNGVMIVIALMSGGFIGVIVTCCMVAAKKSDEELGDMMKEKREGTVMQCENETM</sequence>
<feature type="transmembrane region" description="Helical" evidence="1">
    <location>
        <begin position="12"/>
        <end position="36"/>
    </location>
</feature>
<dbReference type="EMBL" id="ACFY01000057">
    <property type="protein sequence ID" value="EEG94742.1"/>
    <property type="molecule type" value="Genomic_DNA"/>
</dbReference>
<evidence type="ECO:0000313" key="2">
    <source>
        <dbReference type="EMBL" id="EEG94742.1"/>
    </source>
</evidence>
<accession>C0FRR8</accession>
<keyword evidence="1" id="KW-0812">Transmembrane</keyword>
<evidence type="ECO:0000256" key="1">
    <source>
        <dbReference type="SAM" id="Phobius"/>
    </source>
</evidence>
<dbReference type="eggNOG" id="ENOG5033767">
    <property type="taxonomic scope" value="Bacteria"/>
</dbReference>
<gene>
    <name evidence="2" type="ORF">ROSEINA2194_01423</name>
</gene>
<proteinExistence type="predicted"/>
<keyword evidence="1" id="KW-0472">Membrane</keyword>